<dbReference type="InterPro" id="IPR008928">
    <property type="entry name" value="6-hairpin_glycosidase_sf"/>
</dbReference>
<dbReference type="GO" id="GO:0005975">
    <property type="term" value="P:carbohydrate metabolic process"/>
    <property type="evidence" value="ECO:0007669"/>
    <property type="project" value="InterPro"/>
</dbReference>
<comment type="caution">
    <text evidence="2">The sequence shown here is derived from an EMBL/GenBank/DDBJ whole genome shotgun (WGS) entry which is preliminary data.</text>
</comment>
<protein>
    <submittedName>
        <fullName evidence="2">Uncharacterized protein</fullName>
    </submittedName>
</protein>
<keyword evidence="1" id="KW-0732">Signal</keyword>
<sequence length="488" mass="50979">MMLTMVVAGTLVAAMVRPAAADPGASRSSTPVASETWDWVLGQLETGTPVTSTSTVEPDQAYPPEWTGPVSGSVTLAGLPTPPDLQELQVEALVVTDRAYSIAFTPVEADGTFTFPWSHPGSKVYRLVDPATGEVLAEQAPDHGLVRSYDVPDGHHLHGRSFSYDQALTLVTALSLGELAVADRLADGLLSLQTDGGPQDGGFVTSAAALHPAGAVAEYRTGNHALATYALLRYLRDGSPDPAARAQALEGAERALEWLLARQAVDGPLAGLVRGGYGWYATGGFDPSYELPWASTEHNVDAWHTFRLADEVLGHVGAADAAAVLHDAILERLWSSEEGRFWQGRSPDGPDPGHALDVSSWGALFLRAAGHQAQAAQAMANIGWYASTHAGASGFAPVPFPAEPIVWVEGTAGVALAQLRLGQDAAPTLAALAPAATDGIYPGATRGDEWLSMTSAPAVGGATWVLLVQQALAGHPSIWDETQEEAGA</sequence>
<reference evidence="2 3" key="1">
    <citation type="submission" date="2019-11" db="EMBL/GenBank/DDBJ databases">
        <authorList>
            <person name="Criscuolo A."/>
        </authorList>
    </citation>
    <scope>NUCLEOTIDE SEQUENCE [LARGE SCALE GENOMIC DNA]</scope>
    <source>
        <strain evidence="2">CIP111667</strain>
    </source>
</reference>
<feature type="signal peptide" evidence="1">
    <location>
        <begin position="1"/>
        <end position="21"/>
    </location>
</feature>
<feature type="chain" id="PRO_5029787869" evidence="1">
    <location>
        <begin position="22"/>
        <end position="488"/>
    </location>
</feature>
<accession>A0A7M4DG80</accession>
<organism evidence="2 3">
    <name type="scientific">Occultella aeris</name>
    <dbReference type="NCBI Taxonomy" id="2761496"/>
    <lineage>
        <taxon>Bacteria</taxon>
        <taxon>Bacillati</taxon>
        <taxon>Actinomycetota</taxon>
        <taxon>Actinomycetes</taxon>
        <taxon>Micrococcales</taxon>
        <taxon>Ruaniaceae</taxon>
        <taxon>Occultella</taxon>
    </lineage>
</organism>
<dbReference type="RefSeq" id="WP_231955053.1">
    <property type="nucleotide sequence ID" value="NZ_CACRYJ010000016.1"/>
</dbReference>
<evidence type="ECO:0000313" key="3">
    <source>
        <dbReference type="Proteomes" id="UP000419743"/>
    </source>
</evidence>
<evidence type="ECO:0000313" key="2">
    <source>
        <dbReference type="EMBL" id="VZO35923.1"/>
    </source>
</evidence>
<dbReference type="EMBL" id="CACRYJ010000016">
    <property type="protein sequence ID" value="VZO35923.1"/>
    <property type="molecule type" value="Genomic_DNA"/>
</dbReference>
<dbReference type="SUPFAM" id="SSF48208">
    <property type="entry name" value="Six-hairpin glycosidases"/>
    <property type="match status" value="1"/>
</dbReference>
<keyword evidence="3" id="KW-1185">Reference proteome</keyword>
<dbReference type="Proteomes" id="UP000419743">
    <property type="component" value="Unassembled WGS sequence"/>
</dbReference>
<proteinExistence type="predicted"/>
<dbReference type="AlphaFoldDB" id="A0A7M4DG80"/>
<dbReference type="InterPro" id="IPR012341">
    <property type="entry name" value="6hp_glycosidase-like_sf"/>
</dbReference>
<name>A0A7M4DG80_9MICO</name>
<dbReference type="Gene3D" id="1.50.10.10">
    <property type="match status" value="1"/>
</dbReference>
<evidence type="ECO:0000256" key="1">
    <source>
        <dbReference type="SAM" id="SignalP"/>
    </source>
</evidence>
<gene>
    <name evidence="2" type="ORF">HALOF300_01126</name>
</gene>